<comment type="caution">
    <text evidence="5">The sequence shown here is derived from an EMBL/GenBank/DDBJ whole genome shotgun (WGS) entry which is preliminary data.</text>
</comment>
<accession>A0AAE0G172</accession>
<keyword evidence="2" id="KW-0819">tRNA processing</keyword>
<evidence type="ECO:0000256" key="1">
    <source>
        <dbReference type="ARBA" id="ARBA00005736"/>
    </source>
</evidence>
<dbReference type="InterPro" id="IPR024337">
    <property type="entry name" value="tRNA_splic_suSen54"/>
</dbReference>
<dbReference type="PANTHER" id="PTHR21027">
    <property type="entry name" value="TRNA-SPLICING ENDONUCLEASE SUBUNIT SEN54"/>
    <property type="match status" value="1"/>
</dbReference>
<dbReference type="GO" id="GO:0000379">
    <property type="term" value="P:tRNA-type intron splice site recognition and cleavage"/>
    <property type="evidence" value="ECO:0007669"/>
    <property type="project" value="TreeGrafter"/>
</dbReference>
<feature type="domain" description="tRNA-splicing endonuclease subunit Sen54 N-terminal" evidence="4">
    <location>
        <begin position="50"/>
        <end position="108"/>
    </location>
</feature>
<dbReference type="EMBL" id="LGRX02010833">
    <property type="protein sequence ID" value="KAK3269619.1"/>
    <property type="molecule type" value="Genomic_DNA"/>
</dbReference>
<gene>
    <name evidence="5" type="ORF">CYMTET_21952</name>
</gene>
<dbReference type="Proteomes" id="UP001190700">
    <property type="component" value="Unassembled WGS sequence"/>
</dbReference>
<evidence type="ECO:0000313" key="6">
    <source>
        <dbReference type="Proteomes" id="UP001190700"/>
    </source>
</evidence>
<evidence type="ECO:0000256" key="3">
    <source>
        <dbReference type="SAM" id="MobiDB-lite"/>
    </source>
</evidence>
<comment type="similarity">
    <text evidence="1">Belongs to the SEN54 family.</text>
</comment>
<sequence length="111" mass="12423">MFRSEAMPLKNKEIFKRGGPKKSGPSANEMEEDVLDTKLEVEAKMSVLHSAWSKLPSTTGKKLSVAEWSPSDGLAKVRLLRGNQLSSMGFFQGSQHYLLAEEVMYLMESTR</sequence>
<name>A0AAE0G172_9CHLO</name>
<dbReference type="PANTHER" id="PTHR21027:SF1">
    <property type="entry name" value="TRNA-SPLICING ENDONUCLEASE SUBUNIT SEN54"/>
    <property type="match status" value="1"/>
</dbReference>
<dbReference type="Pfam" id="PF12928">
    <property type="entry name" value="tRNA_int_end_N2"/>
    <property type="match status" value="1"/>
</dbReference>
<feature type="region of interest" description="Disordered" evidence="3">
    <location>
        <begin position="1"/>
        <end position="32"/>
    </location>
</feature>
<evidence type="ECO:0000259" key="4">
    <source>
        <dbReference type="Pfam" id="PF12928"/>
    </source>
</evidence>
<proteinExistence type="inferred from homology"/>
<reference evidence="5 6" key="1">
    <citation type="journal article" date="2015" name="Genome Biol. Evol.">
        <title>Comparative Genomics of a Bacterivorous Green Alga Reveals Evolutionary Causalities and Consequences of Phago-Mixotrophic Mode of Nutrition.</title>
        <authorList>
            <person name="Burns J.A."/>
            <person name="Paasch A."/>
            <person name="Narechania A."/>
            <person name="Kim E."/>
        </authorList>
    </citation>
    <scope>NUCLEOTIDE SEQUENCE [LARGE SCALE GENOMIC DNA]</scope>
    <source>
        <strain evidence="5 6">PLY_AMNH</strain>
    </source>
</reference>
<dbReference type="AlphaFoldDB" id="A0AAE0G172"/>
<evidence type="ECO:0000256" key="2">
    <source>
        <dbReference type="ARBA" id="ARBA00022694"/>
    </source>
</evidence>
<organism evidence="5 6">
    <name type="scientific">Cymbomonas tetramitiformis</name>
    <dbReference type="NCBI Taxonomy" id="36881"/>
    <lineage>
        <taxon>Eukaryota</taxon>
        <taxon>Viridiplantae</taxon>
        <taxon>Chlorophyta</taxon>
        <taxon>Pyramimonadophyceae</taxon>
        <taxon>Pyramimonadales</taxon>
        <taxon>Pyramimonadaceae</taxon>
        <taxon>Cymbomonas</taxon>
    </lineage>
</organism>
<evidence type="ECO:0000313" key="5">
    <source>
        <dbReference type="EMBL" id="KAK3269619.1"/>
    </source>
</evidence>
<protein>
    <recommendedName>
        <fullName evidence="4">tRNA-splicing endonuclease subunit Sen54 N-terminal domain-containing protein</fullName>
    </recommendedName>
</protein>
<dbReference type="InterPro" id="IPR024336">
    <property type="entry name" value="tRNA_splic_suSen54_N"/>
</dbReference>
<dbReference type="GO" id="GO:0000214">
    <property type="term" value="C:tRNA-intron endonuclease complex"/>
    <property type="evidence" value="ECO:0007669"/>
    <property type="project" value="TreeGrafter"/>
</dbReference>
<keyword evidence="6" id="KW-1185">Reference proteome</keyword>